<evidence type="ECO:0000313" key="1">
    <source>
        <dbReference type="EMBL" id="ODP28884.1"/>
    </source>
</evidence>
<dbReference type="InterPro" id="IPR036638">
    <property type="entry name" value="HLH_DNA-bd_sf"/>
</dbReference>
<name>A0A1E3L5C4_9BACL</name>
<organism evidence="1 2">
    <name type="scientific">Paenibacillus nuruki</name>
    <dbReference type="NCBI Taxonomy" id="1886670"/>
    <lineage>
        <taxon>Bacteria</taxon>
        <taxon>Bacillati</taxon>
        <taxon>Bacillota</taxon>
        <taxon>Bacilli</taxon>
        <taxon>Bacillales</taxon>
        <taxon>Paenibacillaceae</taxon>
        <taxon>Paenibacillus</taxon>
    </lineage>
</organism>
<accession>A0A1E3L5C4</accession>
<gene>
    <name evidence="1" type="ORF">PTI45_01862</name>
</gene>
<dbReference type="GO" id="GO:0046983">
    <property type="term" value="F:protein dimerization activity"/>
    <property type="evidence" value="ECO:0007669"/>
    <property type="project" value="InterPro"/>
</dbReference>
<dbReference type="AlphaFoldDB" id="A0A1E3L5C4"/>
<dbReference type="Proteomes" id="UP000094578">
    <property type="component" value="Unassembled WGS sequence"/>
</dbReference>
<dbReference type="InterPro" id="IPR037208">
    <property type="entry name" value="Spo0E-like_sf"/>
</dbReference>
<dbReference type="Gene3D" id="4.10.280.10">
    <property type="entry name" value="Helix-loop-helix DNA-binding domain"/>
    <property type="match status" value="1"/>
</dbReference>
<evidence type="ECO:0000313" key="2">
    <source>
        <dbReference type="Proteomes" id="UP000094578"/>
    </source>
</evidence>
<dbReference type="InterPro" id="IPR018540">
    <property type="entry name" value="Spo0E-like"/>
</dbReference>
<dbReference type="SUPFAM" id="SSF140500">
    <property type="entry name" value="BAS1536-like"/>
    <property type="match status" value="1"/>
</dbReference>
<proteinExistence type="predicted"/>
<dbReference type="Pfam" id="PF09388">
    <property type="entry name" value="SpoOE-like"/>
    <property type="match status" value="1"/>
</dbReference>
<protein>
    <recommendedName>
        <fullName evidence="3">Aspartyl-phosphate phosphatase Spo0E family protein</fullName>
    </recommendedName>
</protein>
<comment type="caution">
    <text evidence="1">The sequence shown here is derived from an EMBL/GenBank/DDBJ whole genome shotgun (WGS) entry which is preliminary data.</text>
</comment>
<reference evidence="1 2" key="1">
    <citation type="submission" date="2016-08" db="EMBL/GenBank/DDBJ databases">
        <title>Genome sequencing of Paenibacillus sp. TI45-13ar, isolated from Korean traditional nuruk.</title>
        <authorList>
            <person name="Kim S.-J."/>
        </authorList>
    </citation>
    <scope>NUCLEOTIDE SEQUENCE [LARGE SCALE GENOMIC DNA]</scope>
    <source>
        <strain evidence="1 2">TI45-13ar</strain>
    </source>
</reference>
<keyword evidence="2" id="KW-1185">Reference proteome</keyword>
<sequence>MYCAEYNLPEYRGHIIAENNEVWSTSSGESSQILSLEDEIYVLRTRMEQLFLEEQSFTSELVIEISMLLDLKINEYMRSHQKR</sequence>
<dbReference type="EMBL" id="MDER01000034">
    <property type="protein sequence ID" value="ODP28884.1"/>
    <property type="molecule type" value="Genomic_DNA"/>
</dbReference>
<dbReference type="STRING" id="1886670.PTI45_01862"/>
<dbReference type="GO" id="GO:0043937">
    <property type="term" value="P:regulation of sporulation"/>
    <property type="evidence" value="ECO:0007669"/>
    <property type="project" value="InterPro"/>
</dbReference>
<evidence type="ECO:0008006" key="3">
    <source>
        <dbReference type="Google" id="ProtNLM"/>
    </source>
</evidence>